<keyword evidence="2" id="KW-1185">Reference proteome</keyword>
<proteinExistence type="predicted"/>
<evidence type="ECO:0000313" key="1">
    <source>
        <dbReference type="EMBL" id="KAI4815612.1"/>
    </source>
</evidence>
<dbReference type="EMBL" id="CM043797">
    <property type="protein sequence ID" value="KAI4815612.1"/>
    <property type="molecule type" value="Genomic_DNA"/>
</dbReference>
<protein>
    <submittedName>
        <fullName evidence="1">Uncharacterized protein</fullName>
    </submittedName>
</protein>
<name>A0ACB9WQY2_CHAAC</name>
<evidence type="ECO:0000313" key="2">
    <source>
        <dbReference type="Proteomes" id="UP001057452"/>
    </source>
</evidence>
<dbReference type="Proteomes" id="UP001057452">
    <property type="component" value="Chromosome 13"/>
</dbReference>
<comment type="caution">
    <text evidence="1">The sequence shown here is derived from an EMBL/GenBank/DDBJ whole genome shotgun (WGS) entry which is preliminary data.</text>
</comment>
<gene>
    <name evidence="1" type="ORF">KUCAC02_005753</name>
</gene>
<organism evidence="1 2">
    <name type="scientific">Chaenocephalus aceratus</name>
    <name type="common">Blackfin icefish</name>
    <name type="synonym">Chaenichthys aceratus</name>
    <dbReference type="NCBI Taxonomy" id="36190"/>
    <lineage>
        <taxon>Eukaryota</taxon>
        <taxon>Metazoa</taxon>
        <taxon>Chordata</taxon>
        <taxon>Craniata</taxon>
        <taxon>Vertebrata</taxon>
        <taxon>Euteleostomi</taxon>
        <taxon>Actinopterygii</taxon>
        <taxon>Neopterygii</taxon>
        <taxon>Teleostei</taxon>
        <taxon>Neoteleostei</taxon>
        <taxon>Acanthomorphata</taxon>
        <taxon>Eupercaria</taxon>
        <taxon>Perciformes</taxon>
        <taxon>Notothenioidei</taxon>
        <taxon>Channichthyidae</taxon>
        <taxon>Chaenocephalus</taxon>
    </lineage>
</organism>
<accession>A0ACB9WQY2</accession>
<feature type="non-terminal residue" evidence="1">
    <location>
        <position position="1"/>
    </location>
</feature>
<sequence length="132" mass="13639">ITADFLLPPSYPEISFFFLCGCRECGVVLPPRCALKPPAAGRPGEVSVKGAELGKLCGWVGGGGAEVSVGFPDGPSSSGVIQPTLHSVAAAWGVHPSWAQQEAARLTLANQYTVLADYSGNTSRFTEGCALS</sequence>
<reference evidence="1" key="1">
    <citation type="submission" date="2022-05" db="EMBL/GenBank/DDBJ databases">
        <title>Chromosome-level genome of Chaenocephalus aceratus.</title>
        <authorList>
            <person name="Park H."/>
        </authorList>
    </citation>
    <scope>NUCLEOTIDE SEQUENCE</scope>
    <source>
        <strain evidence="1">KU_202001</strain>
    </source>
</reference>